<dbReference type="Gene3D" id="2.40.50.140">
    <property type="entry name" value="Nucleic acid-binding proteins"/>
    <property type="match status" value="1"/>
</dbReference>
<evidence type="ECO:0000259" key="9">
    <source>
        <dbReference type="SMART" id="SM01382"/>
    </source>
</evidence>
<dbReference type="PANTHER" id="PTHR13691">
    <property type="entry name" value="RIBOSOMAL PROTEIN L2"/>
    <property type="match status" value="1"/>
</dbReference>
<evidence type="ECO:0000259" key="10">
    <source>
        <dbReference type="SMART" id="SM01383"/>
    </source>
</evidence>
<feature type="domain" description="Large ribosomal subunit protein uL2 RNA-binding" evidence="10">
    <location>
        <begin position="169"/>
        <end position="245"/>
    </location>
</feature>
<keyword evidence="12" id="KW-1185">Reference proteome</keyword>
<evidence type="ECO:0000256" key="1">
    <source>
        <dbReference type="ARBA" id="ARBA00004173"/>
    </source>
</evidence>
<feature type="region of interest" description="Disordered" evidence="8">
    <location>
        <begin position="68"/>
        <end position="99"/>
    </location>
</feature>
<proteinExistence type="inferred from homology"/>
<dbReference type="Pfam" id="PF03947">
    <property type="entry name" value="Ribosomal_L2_C"/>
    <property type="match status" value="1"/>
</dbReference>
<dbReference type="PROSITE" id="PS00467">
    <property type="entry name" value="RIBOSOMAL_L2"/>
    <property type="match status" value="1"/>
</dbReference>
<dbReference type="AlphaFoldDB" id="A0A5C3EJW0"/>
<dbReference type="EMBL" id="OOIN01000034">
    <property type="protein sequence ID" value="SPO30752.1"/>
    <property type="molecule type" value="Genomic_DNA"/>
</dbReference>
<dbReference type="SUPFAM" id="SSF50249">
    <property type="entry name" value="Nucleic acid-binding proteins"/>
    <property type="match status" value="1"/>
</dbReference>
<accession>A0A5C3EJW0</accession>
<dbReference type="GO" id="GO:0016740">
    <property type="term" value="F:transferase activity"/>
    <property type="evidence" value="ECO:0007669"/>
    <property type="project" value="InterPro"/>
</dbReference>
<dbReference type="InterPro" id="IPR022669">
    <property type="entry name" value="Ribosomal_uL2_C"/>
</dbReference>
<dbReference type="InterPro" id="IPR012340">
    <property type="entry name" value="NA-bd_OB-fold"/>
</dbReference>
<dbReference type="InterPro" id="IPR005880">
    <property type="entry name" value="Ribosomal_uL2_bac/org-type"/>
</dbReference>
<dbReference type="OrthoDB" id="268576at2759"/>
<keyword evidence="4" id="KW-0496">Mitochondrion</keyword>
<dbReference type="FunFam" id="4.10.950.10:FF:000001">
    <property type="entry name" value="50S ribosomal protein L2"/>
    <property type="match status" value="1"/>
</dbReference>
<feature type="compositionally biased region" description="Low complexity" evidence="8">
    <location>
        <begin position="274"/>
        <end position="289"/>
    </location>
</feature>
<comment type="function">
    <text evidence="6">Component of the mitochondrial ribosome (mitoribosome), a dedicated translation machinery responsible for the synthesis of mitochondrial genome-encoded proteins, including at least some of the essential transmembrane subunits of the mitochondrial respiratory chain. The mitoribosomes are attached to the mitochondrial inner membrane and translation products are cotranslationally integrated into the membrane.</text>
</comment>
<dbReference type="Gene3D" id="4.10.950.10">
    <property type="entry name" value="Ribosomal protein L2, domain 3"/>
    <property type="match status" value="1"/>
</dbReference>
<evidence type="ECO:0000256" key="5">
    <source>
        <dbReference type="ARBA" id="ARBA00023274"/>
    </source>
</evidence>
<keyword evidence="3 11" id="KW-0689">Ribosomal protein</keyword>
<evidence type="ECO:0000256" key="7">
    <source>
        <dbReference type="ARBA" id="ARBA00069872"/>
    </source>
</evidence>
<feature type="domain" description="Large ribosomal subunit protein uL2 C-terminal" evidence="9">
    <location>
        <begin position="310"/>
        <end position="444"/>
    </location>
</feature>
<comment type="subcellular location">
    <subcellularLocation>
        <location evidence="1">Mitochondrion</location>
    </subcellularLocation>
</comment>
<dbReference type="FunFam" id="2.40.50.140:FF:000128">
    <property type="entry name" value="50S ribosomal protein L2"/>
    <property type="match status" value="1"/>
</dbReference>
<dbReference type="Pfam" id="PF00181">
    <property type="entry name" value="Ribosomal_L2_N"/>
    <property type="match status" value="1"/>
</dbReference>
<dbReference type="NCBIfam" id="TIGR01171">
    <property type="entry name" value="rplB_bact"/>
    <property type="match status" value="1"/>
</dbReference>
<dbReference type="PANTHER" id="PTHR13691:SF5">
    <property type="entry name" value="LARGE RIBOSOMAL SUBUNIT PROTEIN UL2M"/>
    <property type="match status" value="1"/>
</dbReference>
<evidence type="ECO:0000256" key="4">
    <source>
        <dbReference type="ARBA" id="ARBA00023128"/>
    </source>
</evidence>
<dbReference type="InterPro" id="IPR022666">
    <property type="entry name" value="Ribosomal_uL2_RNA-bd_dom"/>
</dbReference>
<sequence length="477" mass="51279">MVASALSRASFQALARSTAASSSSLVFTPSSSRITAAVQASLRSNASFSQQRSLHAVSSTTQVAINPSLAPISSNSSASSAPKQTRKERRTAIKLQRKEAKRKVAESTVSARLGVSTTTTSPFVRKDRQFKTFKPITRSIRWLRQPLNEHLHKGKPERSLTIAKRSTAGRNHHGHVTVRGRGGGHKRRIRLVDFYRWESGEQEVVRIEYDPGRSAHIALVEHKKTKVKSYILAPDGLRAGDTVQSYRQGIQGAATSRPSNVVDEIVSADGSALSTDPAAPQTAAATSAGSGSGSGADSNLDLGIFRTQAIRPGNFLPLNLIPIGTTIHSITMNPNGPAKMVRSAGTFGQLVAFSGRSGAGDTHAQVRLQSGEVRLIPSNCCAAIGTVSNKDHQHRRLGKAGRSRWLGRRPKVRGVAMNACDHPHGGGRGKSKSNMHPRSIYGHLTKGARTRKPGTRGGNQMVVRERPRRNGKRLGKP</sequence>
<evidence type="ECO:0000313" key="12">
    <source>
        <dbReference type="Proteomes" id="UP000324022"/>
    </source>
</evidence>
<dbReference type="GO" id="GO:0032543">
    <property type="term" value="P:mitochondrial translation"/>
    <property type="evidence" value="ECO:0007669"/>
    <property type="project" value="TreeGrafter"/>
</dbReference>
<evidence type="ECO:0000313" key="11">
    <source>
        <dbReference type="EMBL" id="SPO30752.1"/>
    </source>
</evidence>
<evidence type="ECO:0000256" key="8">
    <source>
        <dbReference type="SAM" id="MobiDB-lite"/>
    </source>
</evidence>
<dbReference type="GO" id="GO:0005762">
    <property type="term" value="C:mitochondrial large ribosomal subunit"/>
    <property type="evidence" value="ECO:0007669"/>
    <property type="project" value="TreeGrafter"/>
</dbReference>
<feature type="region of interest" description="Disordered" evidence="8">
    <location>
        <begin position="417"/>
        <end position="477"/>
    </location>
</feature>
<dbReference type="Gene3D" id="2.30.30.30">
    <property type="match status" value="1"/>
</dbReference>
<evidence type="ECO:0000256" key="3">
    <source>
        <dbReference type="ARBA" id="ARBA00022980"/>
    </source>
</evidence>
<dbReference type="SUPFAM" id="SSF50104">
    <property type="entry name" value="Translation proteins SH3-like domain"/>
    <property type="match status" value="1"/>
</dbReference>
<dbReference type="Proteomes" id="UP000324022">
    <property type="component" value="Unassembled WGS sequence"/>
</dbReference>
<comment type="similarity">
    <text evidence="2">Belongs to the universal ribosomal protein uL2 family.</text>
</comment>
<dbReference type="InterPro" id="IPR008991">
    <property type="entry name" value="Translation_prot_SH3-like_sf"/>
</dbReference>
<dbReference type="InterPro" id="IPR014722">
    <property type="entry name" value="Rib_uL2_dom2"/>
</dbReference>
<reference evidence="11 12" key="1">
    <citation type="submission" date="2018-03" db="EMBL/GenBank/DDBJ databases">
        <authorList>
            <person name="Guldener U."/>
        </authorList>
    </citation>
    <scope>NUCLEOTIDE SEQUENCE [LARGE SCALE GENOMIC DNA]</scope>
    <source>
        <strain evidence="11 12">NBRC100155</strain>
    </source>
</reference>
<gene>
    <name evidence="11" type="ORF">UTRI_05369</name>
</gene>
<dbReference type="SMART" id="SM01382">
    <property type="entry name" value="Ribosomal_L2_C"/>
    <property type="match status" value="1"/>
</dbReference>
<organism evidence="11 12">
    <name type="scientific">Ustilago trichophora</name>
    <dbReference type="NCBI Taxonomy" id="86804"/>
    <lineage>
        <taxon>Eukaryota</taxon>
        <taxon>Fungi</taxon>
        <taxon>Dikarya</taxon>
        <taxon>Basidiomycota</taxon>
        <taxon>Ustilaginomycotina</taxon>
        <taxon>Ustilaginomycetes</taxon>
        <taxon>Ustilaginales</taxon>
        <taxon>Ustilaginaceae</taxon>
        <taxon>Ustilago</taxon>
    </lineage>
</organism>
<keyword evidence="5" id="KW-0687">Ribonucleoprotein</keyword>
<dbReference type="SMART" id="SM01383">
    <property type="entry name" value="Ribosomal_L2"/>
    <property type="match status" value="1"/>
</dbReference>
<dbReference type="FunFam" id="2.30.30.30:FF:000001">
    <property type="entry name" value="50S ribosomal protein L2"/>
    <property type="match status" value="1"/>
</dbReference>
<feature type="compositionally biased region" description="Basic residues" evidence="8">
    <location>
        <begin position="425"/>
        <end position="435"/>
    </location>
</feature>
<dbReference type="InterPro" id="IPR022671">
    <property type="entry name" value="Ribosomal_uL2_CS"/>
</dbReference>
<feature type="region of interest" description="Disordered" evidence="8">
    <location>
        <begin position="272"/>
        <end position="294"/>
    </location>
</feature>
<dbReference type="GO" id="GO:0003735">
    <property type="term" value="F:structural constituent of ribosome"/>
    <property type="evidence" value="ECO:0007669"/>
    <property type="project" value="InterPro"/>
</dbReference>
<feature type="compositionally biased region" description="Low complexity" evidence="8">
    <location>
        <begin position="68"/>
        <end position="82"/>
    </location>
</feature>
<dbReference type="GO" id="GO:0003723">
    <property type="term" value="F:RNA binding"/>
    <property type="evidence" value="ECO:0007669"/>
    <property type="project" value="InterPro"/>
</dbReference>
<name>A0A5C3EJW0_9BASI</name>
<dbReference type="InterPro" id="IPR014726">
    <property type="entry name" value="Ribosomal_uL2_dom3"/>
</dbReference>
<protein>
    <recommendedName>
        <fullName evidence="7">Large ribosomal subunit protein uL2m</fullName>
    </recommendedName>
</protein>
<evidence type="ECO:0000256" key="6">
    <source>
        <dbReference type="ARBA" id="ARBA00037226"/>
    </source>
</evidence>
<feature type="compositionally biased region" description="Basic residues" evidence="8">
    <location>
        <begin position="466"/>
        <end position="477"/>
    </location>
</feature>
<dbReference type="InterPro" id="IPR002171">
    <property type="entry name" value="Ribosomal_uL2"/>
</dbReference>
<evidence type="ECO:0000256" key="2">
    <source>
        <dbReference type="ARBA" id="ARBA00005636"/>
    </source>
</evidence>